<gene>
    <name evidence="1" type="ORF">HMPREF9153_1290</name>
</gene>
<dbReference type="HOGENOM" id="CLU_3172038_0_0_11"/>
<comment type="caution">
    <text evidence="1">The sequence shown here is derived from an EMBL/GenBank/DDBJ whole genome shotgun (WGS) entry which is preliminary data.</text>
</comment>
<name>G4CXN3_9ACTN</name>
<evidence type="ECO:0000313" key="2">
    <source>
        <dbReference type="Proteomes" id="UP000005332"/>
    </source>
</evidence>
<keyword evidence="2" id="KW-1185">Reference proteome</keyword>
<protein>
    <submittedName>
        <fullName evidence="1">Uncharacterized protein</fullName>
    </submittedName>
</protein>
<evidence type="ECO:0000313" key="1">
    <source>
        <dbReference type="EMBL" id="EGY77747.1"/>
    </source>
</evidence>
<dbReference type="AlphaFoldDB" id="G4CXN3"/>
<dbReference type="EMBL" id="AGBA01000013">
    <property type="protein sequence ID" value="EGY77747.1"/>
    <property type="molecule type" value="Genomic_DNA"/>
</dbReference>
<sequence>MTGVTAVPEGAAGIVTSMAKVVIHKGVETAVRRLSTEMKKVTDLGGSDDN</sequence>
<reference evidence="1 2" key="1">
    <citation type="submission" date="2011-06" db="EMBL/GenBank/DDBJ databases">
        <authorList>
            <person name="Muzny D."/>
            <person name="Qin X."/>
            <person name="Deng J."/>
            <person name="Jiang H."/>
            <person name="Liu Y."/>
            <person name="Qu J."/>
            <person name="Song X.-Z."/>
            <person name="Zhang L."/>
            <person name="Thornton R."/>
            <person name="Coyle M."/>
            <person name="Francisco L."/>
            <person name="Jackson L."/>
            <person name="Javaid M."/>
            <person name="Korchina V."/>
            <person name="Kovar C."/>
            <person name="Mata R."/>
            <person name="Mathew T."/>
            <person name="Ngo R."/>
            <person name="Nguyen L."/>
            <person name="Nguyen N."/>
            <person name="Okwuonu G."/>
            <person name="Ongeri F."/>
            <person name="Pham C."/>
            <person name="Simmons D."/>
            <person name="Wilczek-Boney K."/>
            <person name="Hale W."/>
            <person name="Jakkamsetti A."/>
            <person name="Pham P."/>
            <person name="Ruth R."/>
            <person name="San Lucas F."/>
            <person name="Warren J."/>
            <person name="Zhang J."/>
            <person name="Zhao Z."/>
            <person name="Zhou C."/>
            <person name="Zhu D."/>
            <person name="Lee S."/>
            <person name="Bess C."/>
            <person name="Blankenburg K."/>
            <person name="Forbes L."/>
            <person name="Fu Q."/>
            <person name="Gubbala S."/>
            <person name="Hirani K."/>
            <person name="Jayaseelan J.C."/>
            <person name="Lara F."/>
            <person name="Munidasa M."/>
            <person name="Palculict T."/>
            <person name="Patil S."/>
            <person name="Pu L.-L."/>
            <person name="Saada N."/>
            <person name="Tang L."/>
            <person name="Weissenberger G."/>
            <person name="Zhu Y."/>
            <person name="Hemphill L."/>
            <person name="Shang Y."/>
            <person name="Youmans B."/>
            <person name="Ayvaz T."/>
            <person name="Ross M."/>
            <person name="Santibanez J."/>
            <person name="Aqrawi P."/>
            <person name="Gross S."/>
            <person name="Joshi V."/>
            <person name="Fowler G."/>
            <person name="Nazareth L."/>
            <person name="Reid J."/>
            <person name="Worley K."/>
            <person name="Petrosino J."/>
            <person name="Highlander S."/>
            <person name="Gibbs R."/>
        </authorList>
    </citation>
    <scope>NUCLEOTIDE SEQUENCE [LARGE SCALE GENOMIC DNA]</scope>
    <source>
        <strain evidence="1 2">ATCC 25577</strain>
    </source>
</reference>
<organism evidence="1 2">
    <name type="scientific">Cutibacterium avidum ATCC 25577</name>
    <dbReference type="NCBI Taxonomy" id="997355"/>
    <lineage>
        <taxon>Bacteria</taxon>
        <taxon>Bacillati</taxon>
        <taxon>Actinomycetota</taxon>
        <taxon>Actinomycetes</taxon>
        <taxon>Propionibacteriales</taxon>
        <taxon>Propionibacteriaceae</taxon>
        <taxon>Cutibacterium</taxon>
    </lineage>
</organism>
<accession>G4CXN3</accession>
<proteinExistence type="predicted"/>
<dbReference type="Proteomes" id="UP000005332">
    <property type="component" value="Unassembled WGS sequence"/>
</dbReference>